<dbReference type="CDD" id="cd06661">
    <property type="entry name" value="GGCT_like"/>
    <property type="match status" value="1"/>
</dbReference>
<evidence type="ECO:0000256" key="2">
    <source>
        <dbReference type="ARBA" id="ARBA00023239"/>
    </source>
</evidence>
<dbReference type="AlphaFoldDB" id="J0QZG9"/>
<protein>
    <recommendedName>
        <fullName evidence="1">glutathione-specific gamma-glutamylcyclotransferase</fullName>
        <ecNumber evidence="1">4.3.2.7</ecNumber>
    </recommendedName>
</protein>
<sequence length="178" mass="20182">MMNDFWVFGYGSLMWNPGFIFDKQVPARLYGYHRSLCIYSHFYRGTPDKPGLVFGLAKGGCCNGLAFHIPKKTAKATYEYLLEREQINNVYNEKQCALYTKLHKPIEALVFVANPHHAQYAGGLSLHDKLTIIDKSNGEKGSTRDYVLNTLKLLKQNGIKDKALTTLEHALVNDKILN</sequence>
<accession>J0QZG9</accession>
<dbReference type="Pfam" id="PF04752">
    <property type="entry name" value="ChaC"/>
    <property type="match status" value="1"/>
</dbReference>
<dbReference type="PANTHER" id="PTHR12192">
    <property type="entry name" value="CATION TRANSPORT PROTEIN CHAC-RELATED"/>
    <property type="match status" value="1"/>
</dbReference>
<dbReference type="eggNOG" id="COG3703">
    <property type="taxonomic scope" value="Bacteria"/>
</dbReference>
<dbReference type="HOGENOM" id="CLU_070703_1_1_5"/>
<dbReference type="OrthoDB" id="9795692at2"/>
<name>J0QZG9_9HYPH</name>
<reference evidence="3 4" key="1">
    <citation type="submission" date="2012-03" db="EMBL/GenBank/DDBJ databases">
        <title>The Genome Sequence of Bartonella tamiae Th239.</title>
        <authorList>
            <consortium name="The Broad Institute Genome Sequencing Platform"/>
            <consortium name="The Broad Institute Genome Sequencing Center for Infectious Disease"/>
            <person name="Feldgarden M."/>
            <person name="Kirby J."/>
            <person name="Kosoy M."/>
            <person name="Birtles R."/>
            <person name="Probert W.S."/>
            <person name="Chiaraviglio L."/>
            <person name="Young S.K."/>
            <person name="Zeng Q."/>
            <person name="Gargeya S."/>
            <person name="Fitzgerald M."/>
            <person name="Haas B."/>
            <person name="Abouelleil A."/>
            <person name="Alvarado L."/>
            <person name="Arachchi H.M."/>
            <person name="Berlin A."/>
            <person name="Chapman S.B."/>
            <person name="Gearin G."/>
            <person name="Goldberg J."/>
            <person name="Griggs A."/>
            <person name="Gujja S."/>
            <person name="Hansen M."/>
            <person name="Heiman D."/>
            <person name="Howarth C."/>
            <person name="Larimer J."/>
            <person name="Lui A."/>
            <person name="MacDonald P.J.P."/>
            <person name="McCowen C."/>
            <person name="Montmayeur A."/>
            <person name="Murphy C."/>
            <person name="Neiman D."/>
            <person name="Pearson M."/>
            <person name="Priest M."/>
            <person name="Roberts A."/>
            <person name="Saif S."/>
            <person name="Shea T."/>
            <person name="Sisk P."/>
            <person name="Stolte C."/>
            <person name="Sykes S."/>
            <person name="Wortman J."/>
            <person name="Nusbaum C."/>
            <person name="Birren B."/>
        </authorList>
    </citation>
    <scope>NUCLEOTIDE SEQUENCE [LARGE SCALE GENOMIC DNA]</scope>
    <source>
        <strain evidence="3 4">Th239</strain>
    </source>
</reference>
<organism evidence="3 4">
    <name type="scientific">Bartonella tamiae Th239</name>
    <dbReference type="NCBI Taxonomy" id="1094558"/>
    <lineage>
        <taxon>Bacteria</taxon>
        <taxon>Pseudomonadati</taxon>
        <taxon>Pseudomonadota</taxon>
        <taxon>Alphaproteobacteria</taxon>
        <taxon>Hyphomicrobiales</taxon>
        <taxon>Bartonellaceae</taxon>
        <taxon>Bartonella</taxon>
    </lineage>
</organism>
<dbReference type="Gene3D" id="3.10.490.10">
    <property type="entry name" value="Gamma-glutamyl cyclotransferase-like"/>
    <property type="match status" value="1"/>
</dbReference>
<dbReference type="SUPFAM" id="SSF110857">
    <property type="entry name" value="Gamma-glutamyl cyclotransferase-like"/>
    <property type="match status" value="1"/>
</dbReference>
<dbReference type="GO" id="GO:0061928">
    <property type="term" value="F:glutathione specific gamma-glutamylcyclotransferase activity"/>
    <property type="evidence" value="ECO:0007669"/>
    <property type="project" value="UniProtKB-EC"/>
</dbReference>
<evidence type="ECO:0000313" key="4">
    <source>
        <dbReference type="Proteomes" id="UP000008952"/>
    </source>
</evidence>
<dbReference type="STRING" id="1094558.ME5_00236"/>
<dbReference type="GO" id="GO:0006751">
    <property type="term" value="P:glutathione catabolic process"/>
    <property type="evidence" value="ECO:0007669"/>
    <property type="project" value="InterPro"/>
</dbReference>
<dbReference type="Proteomes" id="UP000008952">
    <property type="component" value="Unassembled WGS sequence"/>
</dbReference>
<dbReference type="EC" id="4.3.2.7" evidence="1"/>
<keyword evidence="2" id="KW-0456">Lyase</keyword>
<dbReference type="InterPro" id="IPR036568">
    <property type="entry name" value="GGCT-like_sf"/>
</dbReference>
<evidence type="ECO:0000256" key="1">
    <source>
        <dbReference type="ARBA" id="ARBA00012344"/>
    </source>
</evidence>
<dbReference type="GO" id="GO:0005737">
    <property type="term" value="C:cytoplasm"/>
    <property type="evidence" value="ECO:0007669"/>
    <property type="project" value="TreeGrafter"/>
</dbReference>
<dbReference type="InterPro" id="IPR013024">
    <property type="entry name" value="GGCT-like"/>
</dbReference>
<evidence type="ECO:0000313" key="3">
    <source>
        <dbReference type="EMBL" id="EJF91541.1"/>
    </source>
</evidence>
<dbReference type="InterPro" id="IPR006840">
    <property type="entry name" value="ChaC"/>
</dbReference>
<dbReference type="EMBL" id="AIMB01000002">
    <property type="protein sequence ID" value="EJF91541.1"/>
    <property type="molecule type" value="Genomic_DNA"/>
</dbReference>
<dbReference type="PANTHER" id="PTHR12192:SF2">
    <property type="entry name" value="GLUTATHIONE-SPECIFIC GAMMA-GLUTAMYLCYCLOTRANSFERASE 2"/>
    <property type="match status" value="1"/>
</dbReference>
<comment type="caution">
    <text evidence="3">The sequence shown here is derived from an EMBL/GenBank/DDBJ whole genome shotgun (WGS) entry which is preliminary data.</text>
</comment>
<proteinExistence type="predicted"/>
<keyword evidence="4" id="KW-1185">Reference proteome</keyword>
<dbReference type="PATRIC" id="fig|1094558.3.peg.267"/>
<gene>
    <name evidence="3" type="ORF">ME5_00236</name>
</gene>
<dbReference type="RefSeq" id="WP_008037635.1">
    <property type="nucleotide sequence ID" value="NZ_JH725147.1"/>
</dbReference>